<comment type="caution">
    <text evidence="3">The sequence shown here is derived from an EMBL/GenBank/DDBJ whole genome shotgun (WGS) entry which is preliminary data.</text>
</comment>
<dbReference type="AlphaFoldDB" id="A0A7X8SP06"/>
<keyword evidence="1" id="KW-0175">Coiled coil</keyword>
<sequence length="66" mass="7555">MPDKKNFLVGVTFLIMIVLSISLFIKGKDAELQAKESKKLQQLYSVEKEKVSALQEKLKECRAQNK</sequence>
<proteinExistence type="predicted"/>
<evidence type="ECO:0000313" key="4">
    <source>
        <dbReference type="Proteomes" id="UP000585050"/>
    </source>
</evidence>
<accession>A0A7X8SP06</accession>
<reference evidence="3 4" key="1">
    <citation type="submission" date="2020-04" db="EMBL/GenBank/DDBJ databases">
        <title>Flammeovirga sp. SR4, a novel species isolated from seawater.</title>
        <authorList>
            <person name="Wang X."/>
        </authorList>
    </citation>
    <scope>NUCLEOTIDE SEQUENCE [LARGE SCALE GENOMIC DNA]</scope>
    <source>
        <strain evidence="3 4">SR4</strain>
    </source>
</reference>
<name>A0A7X8SP06_9BACT</name>
<evidence type="ECO:0000313" key="3">
    <source>
        <dbReference type="EMBL" id="NLR93637.1"/>
    </source>
</evidence>
<protein>
    <submittedName>
        <fullName evidence="3">Uncharacterized protein</fullName>
    </submittedName>
</protein>
<organism evidence="3 4">
    <name type="scientific">Flammeovirga agarivorans</name>
    <dbReference type="NCBI Taxonomy" id="2726742"/>
    <lineage>
        <taxon>Bacteria</taxon>
        <taxon>Pseudomonadati</taxon>
        <taxon>Bacteroidota</taxon>
        <taxon>Cytophagia</taxon>
        <taxon>Cytophagales</taxon>
        <taxon>Flammeovirgaceae</taxon>
        <taxon>Flammeovirga</taxon>
    </lineage>
</organism>
<dbReference type="Proteomes" id="UP000585050">
    <property type="component" value="Unassembled WGS sequence"/>
</dbReference>
<keyword evidence="2" id="KW-1133">Transmembrane helix</keyword>
<feature type="transmembrane region" description="Helical" evidence="2">
    <location>
        <begin position="6"/>
        <end position="25"/>
    </location>
</feature>
<gene>
    <name evidence="3" type="ORF">HGP29_20730</name>
</gene>
<feature type="coiled-coil region" evidence="1">
    <location>
        <begin position="37"/>
        <end position="64"/>
    </location>
</feature>
<evidence type="ECO:0000256" key="1">
    <source>
        <dbReference type="SAM" id="Coils"/>
    </source>
</evidence>
<dbReference type="RefSeq" id="WP_168884351.1">
    <property type="nucleotide sequence ID" value="NZ_JABAIL010000007.1"/>
</dbReference>
<keyword evidence="4" id="KW-1185">Reference proteome</keyword>
<keyword evidence="2" id="KW-0812">Transmembrane</keyword>
<keyword evidence="2" id="KW-0472">Membrane</keyword>
<evidence type="ECO:0000256" key="2">
    <source>
        <dbReference type="SAM" id="Phobius"/>
    </source>
</evidence>
<dbReference type="EMBL" id="JABAIL010000007">
    <property type="protein sequence ID" value="NLR93637.1"/>
    <property type="molecule type" value="Genomic_DNA"/>
</dbReference>